<organism evidence="1 2">
    <name type="scientific">Mycena metata</name>
    <dbReference type="NCBI Taxonomy" id="1033252"/>
    <lineage>
        <taxon>Eukaryota</taxon>
        <taxon>Fungi</taxon>
        <taxon>Dikarya</taxon>
        <taxon>Basidiomycota</taxon>
        <taxon>Agaricomycotina</taxon>
        <taxon>Agaricomycetes</taxon>
        <taxon>Agaricomycetidae</taxon>
        <taxon>Agaricales</taxon>
        <taxon>Marasmiineae</taxon>
        <taxon>Mycenaceae</taxon>
        <taxon>Mycena</taxon>
    </lineage>
</organism>
<reference evidence="1" key="1">
    <citation type="submission" date="2023-03" db="EMBL/GenBank/DDBJ databases">
        <title>Massive genome expansion in bonnet fungi (Mycena s.s.) driven by repeated elements and novel gene families across ecological guilds.</title>
        <authorList>
            <consortium name="Lawrence Berkeley National Laboratory"/>
            <person name="Harder C.B."/>
            <person name="Miyauchi S."/>
            <person name="Viragh M."/>
            <person name="Kuo A."/>
            <person name="Thoen E."/>
            <person name="Andreopoulos B."/>
            <person name="Lu D."/>
            <person name="Skrede I."/>
            <person name="Drula E."/>
            <person name="Henrissat B."/>
            <person name="Morin E."/>
            <person name="Kohler A."/>
            <person name="Barry K."/>
            <person name="LaButti K."/>
            <person name="Morin E."/>
            <person name="Salamov A."/>
            <person name="Lipzen A."/>
            <person name="Mereny Z."/>
            <person name="Hegedus B."/>
            <person name="Baldrian P."/>
            <person name="Stursova M."/>
            <person name="Weitz H."/>
            <person name="Taylor A."/>
            <person name="Grigoriev I.V."/>
            <person name="Nagy L.G."/>
            <person name="Martin F."/>
            <person name="Kauserud H."/>
        </authorList>
    </citation>
    <scope>NUCLEOTIDE SEQUENCE</scope>
    <source>
        <strain evidence="1">CBHHK182m</strain>
    </source>
</reference>
<dbReference type="SUPFAM" id="SSF56399">
    <property type="entry name" value="ADP-ribosylation"/>
    <property type="match status" value="1"/>
</dbReference>
<name>A0AAD7NBP3_9AGAR</name>
<evidence type="ECO:0000313" key="1">
    <source>
        <dbReference type="EMBL" id="KAJ7752997.1"/>
    </source>
</evidence>
<evidence type="ECO:0008006" key="3">
    <source>
        <dbReference type="Google" id="ProtNLM"/>
    </source>
</evidence>
<evidence type="ECO:0000313" key="2">
    <source>
        <dbReference type="Proteomes" id="UP001215598"/>
    </source>
</evidence>
<comment type="caution">
    <text evidence="1">The sequence shown here is derived from an EMBL/GenBank/DDBJ whole genome shotgun (WGS) entry which is preliminary data.</text>
</comment>
<gene>
    <name evidence="1" type="ORF">B0H16DRAFT_1690956</name>
</gene>
<protein>
    <recommendedName>
        <fullName evidence="3">PARP catalytic domain-containing protein</fullName>
    </recommendedName>
</protein>
<sequence length="263" mass="30529">MPHQTHMSAQGRICDCWDCRRLTERMHKLCALWQRYVLISQPTWTEGKYKTLFHGTSISDAQRMLQHGLSLPRHRGQISPGQFRYEGAFYLTDRAEAAAQFAQFKTGQPRVVVLAFRWDRSQMRYHLTPPLSFTFYLLSLLRILEFGQKRGMSGFIPYFIYLTRSKFSMTNWGEDVTSMLPTQAFQQQRLVVGPGYFQRPMNLQELRRATAVGVAMYDIIAGPMLRTGDTEAHVCQYAIVNSRGLSRLSEPYAKIYDCTARMW</sequence>
<dbReference type="EMBL" id="JARKIB010000057">
    <property type="protein sequence ID" value="KAJ7752997.1"/>
    <property type="molecule type" value="Genomic_DNA"/>
</dbReference>
<keyword evidence="2" id="KW-1185">Reference proteome</keyword>
<dbReference type="AlphaFoldDB" id="A0AAD7NBP3"/>
<proteinExistence type="predicted"/>
<accession>A0AAD7NBP3</accession>
<dbReference type="Proteomes" id="UP001215598">
    <property type="component" value="Unassembled WGS sequence"/>
</dbReference>